<reference evidence="2" key="1">
    <citation type="journal article" date="2019" name="Int. J. Syst. Evol. Microbiol.">
        <title>The Global Catalogue of Microorganisms (GCM) 10K type strain sequencing project: providing services to taxonomists for standard genome sequencing and annotation.</title>
        <authorList>
            <consortium name="The Broad Institute Genomics Platform"/>
            <consortium name="The Broad Institute Genome Sequencing Center for Infectious Disease"/>
            <person name="Wu L."/>
            <person name="Ma J."/>
        </authorList>
    </citation>
    <scope>NUCLEOTIDE SEQUENCE [LARGE SCALE GENOMIC DNA]</scope>
    <source>
        <strain evidence="2">JCM 17924</strain>
    </source>
</reference>
<organism evidence="1 2">
    <name type="scientific">Hymenobacter koreensis</name>
    <dbReference type="NCBI Taxonomy" id="1084523"/>
    <lineage>
        <taxon>Bacteria</taxon>
        <taxon>Pseudomonadati</taxon>
        <taxon>Bacteroidota</taxon>
        <taxon>Cytophagia</taxon>
        <taxon>Cytophagales</taxon>
        <taxon>Hymenobacteraceae</taxon>
        <taxon>Hymenobacter</taxon>
    </lineage>
</organism>
<evidence type="ECO:0000313" key="2">
    <source>
        <dbReference type="Proteomes" id="UP001500454"/>
    </source>
</evidence>
<sequence length="109" mass="12695">MLNDSVQVGKTDLNGFFQISIPISINKIFFSAVGIEPASIELMDKCNEAEVVMMLRGTYCFKTLKKADRLRMKTFMKLPELHREAFKKNIFKTNNTCYTREFIPDYIKK</sequence>
<protein>
    <submittedName>
        <fullName evidence="1">Uncharacterized protein</fullName>
    </submittedName>
</protein>
<gene>
    <name evidence="1" type="ORF">GCM10023186_31910</name>
</gene>
<dbReference type="EMBL" id="BAABHA010000010">
    <property type="protein sequence ID" value="GAA4386850.1"/>
    <property type="molecule type" value="Genomic_DNA"/>
</dbReference>
<comment type="caution">
    <text evidence="1">The sequence shown here is derived from an EMBL/GenBank/DDBJ whole genome shotgun (WGS) entry which is preliminary data.</text>
</comment>
<evidence type="ECO:0000313" key="1">
    <source>
        <dbReference type="EMBL" id="GAA4386850.1"/>
    </source>
</evidence>
<name>A0ABP8J8I6_9BACT</name>
<accession>A0ABP8J8I6</accession>
<proteinExistence type="predicted"/>
<dbReference type="Proteomes" id="UP001500454">
    <property type="component" value="Unassembled WGS sequence"/>
</dbReference>
<keyword evidence="2" id="KW-1185">Reference proteome</keyword>